<dbReference type="OrthoDB" id="1114128at2759"/>
<feature type="coiled-coil region" evidence="1">
    <location>
        <begin position="83"/>
        <end position="110"/>
    </location>
</feature>
<dbReference type="GeneID" id="108822019"/>
<dbReference type="KEGG" id="rsz:108822019"/>
<evidence type="ECO:0000313" key="5">
    <source>
        <dbReference type="RefSeq" id="XP_018450533.1"/>
    </source>
</evidence>
<proteinExistence type="predicted"/>
<accession>A0A6J0KSF5</accession>
<dbReference type="Pfam" id="PF01486">
    <property type="entry name" value="K-box"/>
    <property type="match status" value="1"/>
</dbReference>
<dbReference type="AlphaFoldDB" id="A0A6J0KSF5"/>
<keyword evidence="4" id="KW-1185">Reference proteome</keyword>
<evidence type="ECO:0000313" key="4">
    <source>
        <dbReference type="Proteomes" id="UP000504610"/>
    </source>
</evidence>
<gene>
    <name evidence="5" type="primary">LOC108822019</name>
</gene>
<reference evidence="5" key="2">
    <citation type="submission" date="2025-08" db="UniProtKB">
        <authorList>
            <consortium name="RefSeq"/>
        </authorList>
    </citation>
    <scope>IDENTIFICATION</scope>
    <source>
        <tissue evidence="5">Leaf</tissue>
    </source>
</reference>
<dbReference type="RefSeq" id="XP_018450533.1">
    <property type="nucleotide sequence ID" value="XM_018595031.2"/>
</dbReference>
<reference evidence="4" key="1">
    <citation type="journal article" date="2019" name="Database">
        <title>The radish genome database (RadishGD): an integrated information resource for radish genomics.</title>
        <authorList>
            <person name="Yu H.J."/>
            <person name="Baek S."/>
            <person name="Lee Y.J."/>
            <person name="Cho A."/>
            <person name="Mun J.H."/>
        </authorList>
    </citation>
    <scope>NUCLEOTIDE SEQUENCE [LARGE SCALE GENOMIC DNA]</scope>
    <source>
        <strain evidence="4">cv. WK10039</strain>
    </source>
</reference>
<feature type="region of interest" description="Disordered" evidence="2">
    <location>
        <begin position="118"/>
        <end position="137"/>
    </location>
</feature>
<organism evidence="4 5">
    <name type="scientific">Raphanus sativus</name>
    <name type="common">Radish</name>
    <name type="synonym">Raphanus raphanistrum var. sativus</name>
    <dbReference type="NCBI Taxonomy" id="3726"/>
    <lineage>
        <taxon>Eukaryota</taxon>
        <taxon>Viridiplantae</taxon>
        <taxon>Streptophyta</taxon>
        <taxon>Embryophyta</taxon>
        <taxon>Tracheophyta</taxon>
        <taxon>Spermatophyta</taxon>
        <taxon>Magnoliopsida</taxon>
        <taxon>eudicotyledons</taxon>
        <taxon>Gunneridae</taxon>
        <taxon>Pentapetalae</taxon>
        <taxon>rosids</taxon>
        <taxon>malvids</taxon>
        <taxon>Brassicales</taxon>
        <taxon>Brassicaceae</taxon>
        <taxon>Brassiceae</taxon>
        <taxon>Raphanus</taxon>
    </lineage>
</organism>
<feature type="domain" description="K-box" evidence="3">
    <location>
        <begin position="45"/>
        <end position="108"/>
    </location>
</feature>
<dbReference type="Proteomes" id="UP000504610">
    <property type="component" value="Chromosome 8"/>
</dbReference>
<evidence type="ECO:0000256" key="1">
    <source>
        <dbReference type="SAM" id="Coils"/>
    </source>
</evidence>
<dbReference type="InterPro" id="IPR002487">
    <property type="entry name" value="TF_Kbox"/>
</dbReference>
<evidence type="ECO:0000256" key="2">
    <source>
        <dbReference type="SAM" id="MobiDB-lite"/>
    </source>
</evidence>
<dbReference type="GO" id="GO:0005634">
    <property type="term" value="C:nucleus"/>
    <property type="evidence" value="ECO:0007669"/>
    <property type="project" value="InterPro"/>
</dbReference>
<keyword evidence="1" id="KW-0175">Coiled coil</keyword>
<dbReference type="GO" id="GO:0003700">
    <property type="term" value="F:DNA-binding transcription factor activity"/>
    <property type="evidence" value="ECO:0007669"/>
    <property type="project" value="InterPro"/>
</dbReference>
<sequence>MGRRRIRLKLKRRPRDLTKKKTKKVGGILCDFCGFSTRYDRDHTESELKRLRVLTRRMTGKDLDGLNFTELVFLENHLREVVLPIVKKKKEQMEEDLERLRIQSETVDEYGGRMRVAPRRFSSGNSSGEGQVGEAAPRSKLQIEFERRKAESMEMEFERLWLLKERLNGRELEGMTYAEMGILLRQIYQGLMDLREHRFGPTREQLDQEKKKLLTPKTVPGDVH</sequence>
<evidence type="ECO:0000259" key="3">
    <source>
        <dbReference type="Pfam" id="PF01486"/>
    </source>
</evidence>
<name>A0A6J0KSF5_RAPSA</name>
<protein>
    <submittedName>
        <fullName evidence="5">Uncharacterized protein LOC108822019 isoform X1</fullName>
    </submittedName>
</protein>